<name>A0ABT5T836_9RHOB</name>
<protein>
    <submittedName>
        <fullName evidence="7">Lipopolysaccharide assembly protein LapA domain-containing protein</fullName>
    </submittedName>
</protein>
<evidence type="ECO:0000313" key="8">
    <source>
        <dbReference type="Proteomes" id="UP001431784"/>
    </source>
</evidence>
<evidence type="ECO:0000256" key="3">
    <source>
        <dbReference type="ARBA" id="ARBA00022989"/>
    </source>
</evidence>
<keyword evidence="3 5" id="KW-1133">Transmembrane helix</keyword>
<evidence type="ECO:0000256" key="4">
    <source>
        <dbReference type="ARBA" id="ARBA00023136"/>
    </source>
</evidence>
<evidence type="ECO:0000256" key="2">
    <source>
        <dbReference type="ARBA" id="ARBA00022692"/>
    </source>
</evidence>
<keyword evidence="2 5" id="KW-0812">Transmembrane</keyword>
<feature type="domain" description="Lipopolysaccharide assembly protein A" evidence="6">
    <location>
        <begin position="46"/>
        <end position="95"/>
    </location>
</feature>
<dbReference type="Proteomes" id="UP001431784">
    <property type="component" value="Unassembled WGS sequence"/>
</dbReference>
<accession>A0ABT5T836</accession>
<evidence type="ECO:0000313" key="7">
    <source>
        <dbReference type="EMBL" id="MDD7971290.1"/>
    </source>
</evidence>
<dbReference type="RefSeq" id="WP_274351963.1">
    <property type="nucleotide sequence ID" value="NZ_JAQZSM010000006.1"/>
</dbReference>
<comment type="caution">
    <text evidence="7">The sequence shown here is derived from an EMBL/GenBank/DDBJ whole genome shotgun (WGS) entry which is preliminary data.</text>
</comment>
<feature type="transmembrane region" description="Helical" evidence="5">
    <location>
        <begin position="47"/>
        <end position="69"/>
    </location>
</feature>
<keyword evidence="4 5" id="KW-0472">Membrane</keyword>
<reference evidence="7" key="1">
    <citation type="submission" date="2023-02" db="EMBL/GenBank/DDBJ databases">
        <title>Description of Roseinatronobacter alkalisoli sp. nov., an alkaliphilic bacerium isolated from soda soil.</title>
        <authorList>
            <person name="Wei W."/>
        </authorList>
    </citation>
    <scope>NUCLEOTIDE SEQUENCE</scope>
    <source>
        <strain evidence="7">HJB301</strain>
    </source>
</reference>
<keyword evidence="8" id="KW-1185">Reference proteome</keyword>
<evidence type="ECO:0000259" key="6">
    <source>
        <dbReference type="Pfam" id="PF06305"/>
    </source>
</evidence>
<dbReference type="InterPro" id="IPR010445">
    <property type="entry name" value="LapA_dom"/>
</dbReference>
<evidence type="ECO:0000256" key="5">
    <source>
        <dbReference type="SAM" id="Phobius"/>
    </source>
</evidence>
<organism evidence="7 8">
    <name type="scientific">Roseinatronobacter alkalisoli</name>
    <dbReference type="NCBI Taxonomy" id="3028235"/>
    <lineage>
        <taxon>Bacteria</taxon>
        <taxon>Pseudomonadati</taxon>
        <taxon>Pseudomonadota</taxon>
        <taxon>Alphaproteobacteria</taxon>
        <taxon>Rhodobacterales</taxon>
        <taxon>Paracoccaceae</taxon>
        <taxon>Roseinatronobacter</taxon>
    </lineage>
</organism>
<gene>
    <name evidence="7" type="ORF">PUT78_09255</name>
</gene>
<dbReference type="Pfam" id="PF06305">
    <property type="entry name" value="LapA_dom"/>
    <property type="match status" value="1"/>
</dbReference>
<evidence type="ECO:0000256" key="1">
    <source>
        <dbReference type="ARBA" id="ARBA00022475"/>
    </source>
</evidence>
<proteinExistence type="predicted"/>
<dbReference type="EMBL" id="JAQZSM010000006">
    <property type="protein sequence ID" value="MDD7971290.1"/>
    <property type="molecule type" value="Genomic_DNA"/>
</dbReference>
<keyword evidence="1" id="KW-1003">Cell membrane</keyword>
<sequence>MLTYLRYGVLAVVALALLTVALANRALITVKLLPDALAGVLGGNLSMTLPLFVILGLAIGFGLMLGFVWEWLREHGYRSEAARARREADALRADLKRVETMAPQTRKDDVLAVLDAR</sequence>